<evidence type="ECO:0000256" key="9">
    <source>
        <dbReference type="SAM" id="Phobius"/>
    </source>
</evidence>
<comment type="subcellular location">
    <subcellularLocation>
        <location evidence="1">Cell membrane</location>
        <topology evidence="1">Multi-pass membrane protein</topology>
    </subcellularLocation>
</comment>
<feature type="transmembrane region" description="Helical" evidence="9">
    <location>
        <begin position="175"/>
        <end position="192"/>
    </location>
</feature>
<keyword evidence="4 9" id="KW-0812">Transmembrane</keyword>
<dbReference type="RefSeq" id="WP_380186483.1">
    <property type="nucleotide sequence ID" value="NZ_JBHTBQ010000007.1"/>
</dbReference>
<dbReference type="Gene3D" id="1.20.1250.20">
    <property type="entry name" value="MFS general substrate transporter like domains"/>
    <property type="match status" value="1"/>
</dbReference>
<feature type="transmembrane region" description="Helical" evidence="9">
    <location>
        <begin position="289"/>
        <end position="306"/>
    </location>
</feature>
<evidence type="ECO:0000256" key="6">
    <source>
        <dbReference type="ARBA" id="ARBA00023136"/>
    </source>
</evidence>
<comment type="similarity">
    <text evidence="7">Belongs to the major facilitator superfamily. Drug:H(+) antiporter-3 (DHA3) (TC 2.A.1.21) family.</text>
</comment>
<dbReference type="PROSITE" id="PS50850">
    <property type="entry name" value="MFS"/>
    <property type="match status" value="1"/>
</dbReference>
<organism evidence="11 12">
    <name type="scientific">Iodobacter arcticus</name>
    <dbReference type="NCBI Taxonomy" id="590593"/>
    <lineage>
        <taxon>Bacteria</taxon>
        <taxon>Pseudomonadati</taxon>
        <taxon>Pseudomonadota</taxon>
        <taxon>Betaproteobacteria</taxon>
        <taxon>Neisseriales</taxon>
        <taxon>Chitinibacteraceae</taxon>
        <taxon>Iodobacter</taxon>
    </lineage>
</organism>
<feature type="transmembrane region" description="Helical" evidence="9">
    <location>
        <begin position="47"/>
        <end position="68"/>
    </location>
</feature>
<feature type="transmembrane region" description="Helical" evidence="9">
    <location>
        <begin position="352"/>
        <end position="372"/>
    </location>
</feature>
<evidence type="ECO:0000256" key="8">
    <source>
        <dbReference type="ARBA" id="ARBA00040914"/>
    </source>
</evidence>
<feature type="domain" description="Major facilitator superfamily (MFS) profile" evidence="10">
    <location>
        <begin position="1"/>
        <end position="197"/>
    </location>
</feature>
<accession>A0ABW2QZI6</accession>
<keyword evidence="6 9" id="KW-0472">Membrane</keyword>
<dbReference type="CDD" id="cd06173">
    <property type="entry name" value="MFS_MefA_like"/>
    <property type="match status" value="1"/>
</dbReference>
<name>A0ABW2QZI6_9NEIS</name>
<keyword evidence="12" id="KW-1185">Reference proteome</keyword>
<feature type="transmembrane region" description="Helical" evidence="9">
    <location>
        <begin position="225"/>
        <end position="244"/>
    </location>
</feature>
<dbReference type="InterPro" id="IPR020846">
    <property type="entry name" value="MFS_dom"/>
</dbReference>
<feature type="transmembrane region" description="Helical" evidence="9">
    <location>
        <begin position="256"/>
        <end position="277"/>
    </location>
</feature>
<dbReference type="PANTHER" id="PTHR23513:SF9">
    <property type="entry name" value="ENTEROBACTIN EXPORTER ENTS"/>
    <property type="match status" value="1"/>
</dbReference>
<keyword evidence="5 9" id="KW-1133">Transmembrane helix</keyword>
<dbReference type="Pfam" id="PF07690">
    <property type="entry name" value="MFS_1"/>
    <property type="match status" value="1"/>
</dbReference>
<evidence type="ECO:0000313" key="12">
    <source>
        <dbReference type="Proteomes" id="UP001596473"/>
    </source>
</evidence>
<dbReference type="InterPro" id="IPR036259">
    <property type="entry name" value="MFS_trans_sf"/>
</dbReference>
<protein>
    <recommendedName>
        <fullName evidence="8">Multidrug efflux pump Tap</fullName>
    </recommendedName>
</protein>
<evidence type="ECO:0000313" key="11">
    <source>
        <dbReference type="EMBL" id="MFC7419160.1"/>
    </source>
</evidence>
<keyword evidence="3" id="KW-1003">Cell membrane</keyword>
<evidence type="ECO:0000256" key="7">
    <source>
        <dbReference type="ARBA" id="ARBA00038075"/>
    </source>
</evidence>
<evidence type="ECO:0000256" key="2">
    <source>
        <dbReference type="ARBA" id="ARBA00022448"/>
    </source>
</evidence>
<evidence type="ECO:0000256" key="4">
    <source>
        <dbReference type="ARBA" id="ARBA00022692"/>
    </source>
</evidence>
<dbReference type="Proteomes" id="UP001596473">
    <property type="component" value="Unassembled WGS sequence"/>
</dbReference>
<dbReference type="EMBL" id="JBHTBQ010000007">
    <property type="protein sequence ID" value="MFC7419160.1"/>
    <property type="molecule type" value="Genomic_DNA"/>
</dbReference>
<feature type="transmembrane region" description="Helical" evidence="9">
    <location>
        <begin position="12"/>
        <end position="41"/>
    </location>
</feature>
<feature type="transmembrane region" description="Helical" evidence="9">
    <location>
        <begin position="110"/>
        <end position="132"/>
    </location>
</feature>
<evidence type="ECO:0000256" key="5">
    <source>
        <dbReference type="ARBA" id="ARBA00022989"/>
    </source>
</evidence>
<evidence type="ECO:0000259" key="10">
    <source>
        <dbReference type="PROSITE" id="PS50850"/>
    </source>
</evidence>
<comment type="caution">
    <text evidence="11">The sequence shown here is derived from an EMBL/GenBank/DDBJ whole genome shotgun (WGS) entry which is preliminary data.</text>
</comment>
<dbReference type="PANTHER" id="PTHR23513">
    <property type="entry name" value="INTEGRAL MEMBRANE EFFLUX PROTEIN-RELATED"/>
    <property type="match status" value="1"/>
</dbReference>
<evidence type="ECO:0000256" key="1">
    <source>
        <dbReference type="ARBA" id="ARBA00004651"/>
    </source>
</evidence>
<proteinExistence type="inferred from homology"/>
<keyword evidence="2" id="KW-0813">Transport</keyword>
<reference evidence="12" key="1">
    <citation type="journal article" date="2019" name="Int. J. Syst. Evol. Microbiol.">
        <title>The Global Catalogue of Microorganisms (GCM) 10K type strain sequencing project: providing services to taxonomists for standard genome sequencing and annotation.</title>
        <authorList>
            <consortium name="The Broad Institute Genomics Platform"/>
            <consortium name="The Broad Institute Genome Sequencing Center for Infectious Disease"/>
            <person name="Wu L."/>
            <person name="Ma J."/>
        </authorList>
    </citation>
    <scope>NUCLEOTIDE SEQUENCE [LARGE SCALE GENOMIC DNA]</scope>
    <source>
        <strain evidence="12">CCUG 62945</strain>
    </source>
</reference>
<dbReference type="SUPFAM" id="SSF103473">
    <property type="entry name" value="MFS general substrate transporter"/>
    <property type="match status" value="1"/>
</dbReference>
<dbReference type="InterPro" id="IPR011701">
    <property type="entry name" value="MFS"/>
</dbReference>
<feature type="transmembrane region" description="Helical" evidence="9">
    <location>
        <begin position="378"/>
        <end position="396"/>
    </location>
</feature>
<sequence length="436" mass="46673">MLTSFSRKWQGLGHAFPFLLLCDVLAVLSLTTGSVAISWWIVTHGGAADLSIFGISSALTMLIALPLLSALGDRHPKSRLMAWGLLVAVMTAIGLATMASLGVYHILPIVLIYIIEVIAFSVVHPAVSSITADLVPPDRLADALSLQKSAQSLGRLAGPVVGGAVVALSSIPFALWIYTIILFIAALSAFAIPPIKPAAKTRGQWHAEVHAGLRAKWEIPIDRSWTIYAFFSMMFFSPALGMLLPLKVHSLKLNASWLGATEAALGLGMLIGAFWGAQKVILAHGRFRACMGAVMVSALIIIGVALSMQGWLLVLGFGLAGFSISISQLVGQTHRQLAVPDHFRSRFSSVNMMVMQISGMLGPAIAGIALGVLDISAVYAGFGICLLLIAMLFPLVPGIQHFLALDHHEVKNWYGKQHPELFDLVAPEKLDLQKNP</sequence>
<gene>
    <name evidence="11" type="ORF">ACFQNF_04655</name>
</gene>
<evidence type="ECO:0000256" key="3">
    <source>
        <dbReference type="ARBA" id="ARBA00022475"/>
    </source>
</evidence>
<feature type="transmembrane region" description="Helical" evidence="9">
    <location>
        <begin position="80"/>
        <end position="104"/>
    </location>
</feature>